<evidence type="ECO:0000313" key="6">
    <source>
        <dbReference type="EMBL" id="ABS76653.1"/>
    </source>
</evidence>
<dbReference type="Pfam" id="PF01168">
    <property type="entry name" value="Ala_racemase_N"/>
    <property type="match status" value="1"/>
</dbReference>
<organism evidence="6 7">
    <name type="scientific">Coxiella burnetii (strain Dugway 5J108-111)</name>
    <dbReference type="NCBI Taxonomy" id="434922"/>
    <lineage>
        <taxon>Bacteria</taxon>
        <taxon>Pseudomonadati</taxon>
        <taxon>Pseudomonadota</taxon>
        <taxon>Gammaproteobacteria</taxon>
        <taxon>Legionellales</taxon>
        <taxon>Coxiellaceae</taxon>
        <taxon>Coxiella</taxon>
    </lineage>
</organism>
<evidence type="ECO:0000313" key="7">
    <source>
        <dbReference type="Proteomes" id="UP000008555"/>
    </source>
</evidence>
<dbReference type="KEGG" id="cbd:CBUD_2190"/>
<dbReference type="PANTHER" id="PTHR10146:SF14">
    <property type="entry name" value="PYRIDOXAL PHOSPHATE HOMEOSTASIS PROTEIN"/>
    <property type="match status" value="1"/>
</dbReference>
<comment type="function">
    <text evidence="2">Pyridoxal 5'-phosphate (PLP)-binding protein, which is involved in PLP homeostasis.</text>
</comment>
<keyword evidence="1 2" id="KW-0663">Pyridoxal phosphate</keyword>
<sequence length="228" mass="25646">MSISENIKRITTEIRQAEKEFSRSPNAVSLLAVSKSQSLDKIKEAIAAGQRQFGENYLQEALVKIKALRAHPLEWHFIGVIQTNKTRLISTNFDWVQSVSRLEVASELHHYRPLELPPLSICIQVNISEEKTKSGVDLTNLSEFAKAVSQFDRLRLRGLMTIPAYQKDFNAQKATFEKLKEAQQQLIKKGLPLDVLSLGMTHDFRAAIAAGSTMVRIGTGIFGPREDR</sequence>
<dbReference type="EMBL" id="CP000733">
    <property type="protein sequence ID" value="ABS76653.1"/>
    <property type="molecule type" value="Genomic_DNA"/>
</dbReference>
<dbReference type="GO" id="GO:0030170">
    <property type="term" value="F:pyridoxal phosphate binding"/>
    <property type="evidence" value="ECO:0007669"/>
    <property type="project" value="UniProtKB-UniRule"/>
</dbReference>
<dbReference type="InterPro" id="IPR011078">
    <property type="entry name" value="PyrdxlP_homeostasis"/>
</dbReference>
<dbReference type="HAMAP" id="MF_02087">
    <property type="entry name" value="PLP_homeostasis"/>
    <property type="match status" value="1"/>
</dbReference>
<name>A9KDE4_COXBN</name>
<dbReference type="CDD" id="cd06824">
    <property type="entry name" value="PLPDE_III_Yggs_like"/>
    <property type="match status" value="1"/>
</dbReference>
<dbReference type="HOGENOM" id="CLU_059988_0_1_6"/>
<comment type="cofactor">
    <cofactor evidence="3">
        <name>pyridoxal 5'-phosphate</name>
        <dbReference type="ChEBI" id="CHEBI:597326"/>
    </cofactor>
</comment>
<dbReference type="PROSITE" id="PS01211">
    <property type="entry name" value="UPF0001"/>
    <property type="match status" value="1"/>
</dbReference>
<comment type="similarity">
    <text evidence="2 4">Belongs to the pyridoxal phosphate-binding protein YggS/PROSC family.</text>
</comment>
<protein>
    <recommendedName>
        <fullName evidence="2">Pyridoxal phosphate homeostasis protein</fullName>
        <shortName evidence="2">PLP homeostasis protein</shortName>
    </recommendedName>
</protein>
<reference evidence="6 7" key="1">
    <citation type="journal article" date="2009" name="Infect. Immun.">
        <title>Comparative genomics reveal extensive transposon-mediated genomic plasticity and diversity among potential effector proteins within the genus Coxiella.</title>
        <authorList>
            <person name="Beare P.A."/>
            <person name="Unsworth N."/>
            <person name="Andoh M."/>
            <person name="Voth D.E."/>
            <person name="Omsland A."/>
            <person name="Gilk S.D."/>
            <person name="Williams K.P."/>
            <person name="Sobral B.W."/>
            <person name="Kupko J.J.III."/>
            <person name="Porcella S.F."/>
            <person name="Samuel J.E."/>
            <person name="Heinzen R.A."/>
        </authorList>
    </citation>
    <scope>NUCLEOTIDE SEQUENCE [LARGE SCALE GENOMIC DNA]</scope>
    <source>
        <strain evidence="6 7">Dugway 5J108-111</strain>
    </source>
</reference>
<evidence type="ECO:0000256" key="2">
    <source>
        <dbReference type="HAMAP-Rule" id="MF_02087"/>
    </source>
</evidence>
<evidence type="ECO:0000256" key="3">
    <source>
        <dbReference type="PIRSR" id="PIRSR004848-1"/>
    </source>
</evidence>
<dbReference type="RefSeq" id="WP_005769924.1">
    <property type="nucleotide sequence ID" value="NC_009727.1"/>
</dbReference>
<dbReference type="InterPro" id="IPR001608">
    <property type="entry name" value="Ala_racemase_N"/>
</dbReference>
<dbReference type="NCBIfam" id="TIGR00044">
    <property type="entry name" value="YggS family pyridoxal phosphate-dependent enzyme"/>
    <property type="match status" value="1"/>
</dbReference>
<evidence type="ECO:0000259" key="5">
    <source>
        <dbReference type="Pfam" id="PF01168"/>
    </source>
</evidence>
<dbReference type="InterPro" id="IPR029066">
    <property type="entry name" value="PLP-binding_barrel"/>
</dbReference>
<dbReference type="Gene3D" id="3.20.20.10">
    <property type="entry name" value="Alanine racemase"/>
    <property type="match status" value="1"/>
</dbReference>
<accession>A9KDE4</accession>
<evidence type="ECO:0000256" key="4">
    <source>
        <dbReference type="RuleBase" id="RU004514"/>
    </source>
</evidence>
<feature type="domain" description="Alanine racemase N-terminal" evidence="5">
    <location>
        <begin position="16"/>
        <end position="224"/>
    </location>
</feature>
<gene>
    <name evidence="6" type="ordered locus">CBUD_2190</name>
</gene>
<evidence type="ECO:0000256" key="1">
    <source>
        <dbReference type="ARBA" id="ARBA00022898"/>
    </source>
</evidence>
<dbReference type="SUPFAM" id="SSF51419">
    <property type="entry name" value="PLP-binding barrel"/>
    <property type="match status" value="1"/>
</dbReference>
<dbReference type="AlphaFoldDB" id="A9KDE4"/>
<proteinExistence type="inferred from homology"/>
<dbReference type="FunFam" id="3.20.20.10:FF:000018">
    <property type="entry name" value="Pyridoxal phosphate homeostasis protein"/>
    <property type="match status" value="1"/>
</dbReference>
<feature type="modified residue" description="N6-(pyridoxal phosphate)lysine" evidence="2 3">
    <location>
        <position position="35"/>
    </location>
</feature>
<dbReference type="PANTHER" id="PTHR10146">
    <property type="entry name" value="PROLINE SYNTHETASE CO-TRANSCRIBED BACTERIAL HOMOLOG PROTEIN"/>
    <property type="match status" value="1"/>
</dbReference>
<dbReference type="PIRSF" id="PIRSF004848">
    <property type="entry name" value="YBL036c_PLPDEIII"/>
    <property type="match status" value="1"/>
</dbReference>
<dbReference type="Proteomes" id="UP000008555">
    <property type="component" value="Chromosome"/>
</dbReference>